<feature type="compositionally biased region" description="Basic and acidic residues" evidence="1">
    <location>
        <begin position="86"/>
        <end position="103"/>
    </location>
</feature>
<evidence type="ECO:0008006" key="4">
    <source>
        <dbReference type="Google" id="ProtNLM"/>
    </source>
</evidence>
<dbReference type="EMBL" id="MU069677">
    <property type="protein sequence ID" value="KAF5836057.1"/>
    <property type="molecule type" value="Genomic_DNA"/>
</dbReference>
<comment type="caution">
    <text evidence="2">The sequence shown here is derived from an EMBL/GenBank/DDBJ whole genome shotgun (WGS) entry which is preliminary data.</text>
</comment>
<accession>A0ABQ7GN75</accession>
<proteinExistence type="predicted"/>
<dbReference type="Proteomes" id="UP000815325">
    <property type="component" value="Unassembled WGS sequence"/>
</dbReference>
<dbReference type="Gene3D" id="3.30.110.20">
    <property type="entry name" value="Alba-like domain"/>
    <property type="match status" value="2"/>
</dbReference>
<feature type="region of interest" description="Disordered" evidence="1">
    <location>
        <begin position="48"/>
        <end position="118"/>
    </location>
</feature>
<evidence type="ECO:0000313" key="3">
    <source>
        <dbReference type="Proteomes" id="UP000815325"/>
    </source>
</evidence>
<dbReference type="PANTHER" id="PTHR35331">
    <property type="entry name" value="STAGE V SPORULATION PROTEIN S"/>
    <property type="match status" value="1"/>
</dbReference>
<dbReference type="PANTHER" id="PTHR35331:SF1">
    <property type="entry name" value="STAGE V SPORULATION PROTEIN S"/>
    <property type="match status" value="1"/>
</dbReference>
<dbReference type="InterPro" id="IPR007347">
    <property type="entry name" value="SpoVS"/>
</dbReference>
<feature type="compositionally biased region" description="Basic and acidic residues" evidence="1">
    <location>
        <begin position="68"/>
        <end position="78"/>
    </location>
</feature>
<evidence type="ECO:0000256" key="1">
    <source>
        <dbReference type="SAM" id="MobiDB-lite"/>
    </source>
</evidence>
<keyword evidence="3" id="KW-1185">Reference proteome</keyword>
<dbReference type="Pfam" id="PF04232">
    <property type="entry name" value="SpoVS"/>
    <property type="match status" value="2"/>
</dbReference>
<name>A0ABQ7GN75_DUNSA</name>
<reference evidence="2" key="1">
    <citation type="submission" date="2017-08" db="EMBL/GenBank/DDBJ databases">
        <authorList>
            <person name="Polle J.E."/>
            <person name="Barry K."/>
            <person name="Cushman J."/>
            <person name="Schmutz J."/>
            <person name="Tran D."/>
            <person name="Hathwaick L.T."/>
            <person name="Yim W.C."/>
            <person name="Jenkins J."/>
            <person name="Mckie-Krisberg Z.M."/>
            <person name="Prochnik S."/>
            <person name="Lindquist E."/>
            <person name="Dockter R.B."/>
            <person name="Adam C."/>
            <person name="Molina H."/>
            <person name="Bunkerborg J."/>
            <person name="Jin E."/>
            <person name="Buchheim M."/>
            <person name="Magnuson J."/>
        </authorList>
    </citation>
    <scope>NUCLEOTIDE SEQUENCE</scope>
    <source>
        <strain evidence="2">CCAP 19/18</strain>
    </source>
</reference>
<protein>
    <recommendedName>
        <fullName evidence="4">Encoded protein</fullName>
    </recommendedName>
</protein>
<dbReference type="InterPro" id="IPR036882">
    <property type="entry name" value="Alba-like_dom_sf"/>
</dbReference>
<evidence type="ECO:0000313" key="2">
    <source>
        <dbReference type="EMBL" id="KAF5836057.1"/>
    </source>
</evidence>
<feature type="compositionally biased region" description="Basic and acidic residues" evidence="1">
    <location>
        <begin position="48"/>
        <end position="60"/>
    </location>
</feature>
<organism evidence="2 3">
    <name type="scientific">Dunaliella salina</name>
    <name type="common">Green alga</name>
    <name type="synonym">Protococcus salinus</name>
    <dbReference type="NCBI Taxonomy" id="3046"/>
    <lineage>
        <taxon>Eukaryota</taxon>
        <taxon>Viridiplantae</taxon>
        <taxon>Chlorophyta</taxon>
        <taxon>core chlorophytes</taxon>
        <taxon>Chlorophyceae</taxon>
        <taxon>CS clade</taxon>
        <taxon>Chlamydomonadales</taxon>
        <taxon>Dunaliellaceae</taxon>
        <taxon>Dunaliella</taxon>
    </lineage>
</organism>
<sequence length="297" mass="32496">MLAQECHRELIEMFGAMKTGARSGKCALPIDRVYKIIQWLPHIDCNKPRMSHRMDVDSRGYGKSQPRYRSDRGSDRRGSRPQPYDPQRDRIGRAGEDAGHMSDGDESGQLEAPANSLKVGGSTDVRELANSVVRACAAGDPPALLTIGNQSVNQAVKGIAVACAELSTSDLIFQPAFRHANRTKPLIAFYLSRSRGANAFSVRSPEGADAVELTATKDQKIVPLAGAISNKVRENRRVYVLGIGADAVTNAILGIGNARLFLENDRLDIKILPEFVKILKMGHEMNALRLNVIPERI</sequence>
<gene>
    <name evidence="2" type="ORF">DUNSADRAFT_6527</name>
</gene>